<accession>A0A8J8PGS1</accession>
<proteinExistence type="predicted"/>
<keyword evidence="1" id="KW-0489">Methyltransferase</keyword>
<dbReference type="GO" id="GO:0008168">
    <property type="term" value="F:methyltransferase activity"/>
    <property type="evidence" value="ECO:0007669"/>
    <property type="project" value="UniProtKB-KW"/>
</dbReference>
<dbReference type="InterPro" id="IPR021079">
    <property type="entry name" value="MeOH-cob_MeTrfase_bsu"/>
</dbReference>
<gene>
    <name evidence="1" type="ORF">A3207_08235</name>
</gene>
<dbReference type="GO" id="GO:0032259">
    <property type="term" value="P:methylation"/>
    <property type="evidence" value="ECO:0007669"/>
    <property type="project" value="UniProtKB-KW"/>
</dbReference>
<dbReference type="NCBIfam" id="NF040651">
    <property type="entry name" value="MtaB_Meth"/>
    <property type="match status" value="1"/>
</dbReference>
<dbReference type="Pfam" id="PF12176">
    <property type="entry name" value="MtaB"/>
    <property type="match status" value="1"/>
</dbReference>
<dbReference type="RefSeq" id="WP_400195544.1">
    <property type="nucleotide sequence ID" value="NZ_CAYAYF010000007.1"/>
</dbReference>
<keyword evidence="1" id="KW-0808">Transferase</keyword>
<evidence type="ECO:0000313" key="2">
    <source>
        <dbReference type="Proteomes" id="UP000752814"/>
    </source>
</evidence>
<evidence type="ECO:0000313" key="1">
    <source>
        <dbReference type="EMBL" id="TQS82088.1"/>
    </source>
</evidence>
<organism evidence="1 2">
    <name type="scientific">Candidatus Methanomassiliicoccus intestinalis</name>
    <dbReference type="NCBI Taxonomy" id="1406512"/>
    <lineage>
        <taxon>Archaea</taxon>
        <taxon>Methanobacteriati</taxon>
        <taxon>Thermoplasmatota</taxon>
        <taxon>Thermoplasmata</taxon>
        <taxon>Methanomassiliicoccales</taxon>
        <taxon>Methanomassiliicoccaceae</taxon>
        <taxon>Methanomassiliicoccus</taxon>
    </lineage>
</organism>
<dbReference type="Proteomes" id="UP000752814">
    <property type="component" value="Unassembled WGS sequence"/>
</dbReference>
<dbReference type="AlphaFoldDB" id="A0A8J8PGS1"/>
<reference evidence="1" key="1">
    <citation type="submission" date="2016-03" db="EMBL/GenBank/DDBJ databases">
        <authorList>
            <person name="Borrel G."/>
            <person name="Mccann A."/>
            <person name="O'Toole P.W."/>
        </authorList>
    </citation>
    <scope>NUCLEOTIDE SEQUENCE</scope>
    <source>
        <strain evidence="1">183</strain>
    </source>
</reference>
<protein>
    <submittedName>
        <fullName evidence="1">Methanol-5-hydroxybenzimidazolylcobamide methyltransferase</fullName>
    </submittedName>
</protein>
<dbReference type="EMBL" id="LVVT01000018">
    <property type="protein sequence ID" value="TQS82088.1"/>
    <property type="molecule type" value="Genomic_DNA"/>
</dbReference>
<sequence length="469" mass="52539">MSLKRYTRMEYTSPDDMVFGEAKYPVSYGLGQVIGAGVVVPEIKFAPRVGSEKTPESLRREFVDYITRDVLDRAVTLGFPAVQLENEHISHMTNDVEHYAKPIVSGQKELMQKYHDQYDIALSIRHTIADPRMAELGLREEMDQKHSYPQKIIDSCHVAAENGADLLSIESIGGKELADYSLLRQDIRGWLFGIGYLGSIDMEWLWPQIVHIAKKNRIRAGGDTCCAGANTAMFLAGGYMDKEIPRTFSAVTRAIAATRTLVAWEAGATGPDKDCGYEGPIVKAISGKPTSQEGKNSHCAHMDLMGNLIAQVCDLWSNESVEYHPEFGGSSVQCWLGNIGYEAALMNTAKQLKQDRLLRDLYMATDRYRSPEAFILAYDNAYKIGQAIVEYGSDIYMRAKAAAMTAAKLIEDESKFGRLKLSKHEQDMLRKIITDLSALPDEEGKFVDQCLSVYKDVPKFNPKNYDLYY</sequence>
<comment type="caution">
    <text evidence="1">The sequence shown here is derived from an EMBL/GenBank/DDBJ whole genome shotgun (WGS) entry which is preliminary data.</text>
</comment>
<name>A0A8J8PGS1_9ARCH</name>